<evidence type="ECO:0000313" key="4">
    <source>
        <dbReference type="Proteomes" id="UP000094626"/>
    </source>
</evidence>
<dbReference type="InterPro" id="IPR032876">
    <property type="entry name" value="J_dom"/>
</dbReference>
<reference evidence="4" key="1">
    <citation type="journal article" date="2017" name="J. Biotechnol.">
        <title>Complete genome sequence of Novosphingobium resinovorum SA1, a versatile xenobiotic-degrading bacterium capable of utilizing sulfanilic acid.</title>
        <authorList>
            <person name="Hegedus B."/>
            <person name="Kos P.B."/>
            <person name="Balint B."/>
            <person name="Maroti G."/>
            <person name="Gan H.M."/>
            <person name="Perei K."/>
            <person name="Rakhely G."/>
        </authorList>
    </citation>
    <scope>NUCLEOTIDE SEQUENCE [LARGE SCALE GENOMIC DNA]</scope>
    <source>
        <strain evidence="4">SA1</strain>
    </source>
</reference>
<dbReference type="EMBL" id="CP017075">
    <property type="protein sequence ID" value="AOR76562.1"/>
    <property type="molecule type" value="Genomic_DNA"/>
</dbReference>
<dbReference type="AlphaFoldDB" id="A0A1D8A3C6"/>
<feature type="domain" description="Tip attachment protein J" evidence="2">
    <location>
        <begin position="324"/>
        <end position="490"/>
    </location>
</feature>
<dbReference type="RefSeq" id="WP_069707973.1">
    <property type="nucleotide sequence ID" value="NZ_CP017075.1"/>
</dbReference>
<dbReference type="KEGG" id="nre:BES08_07230"/>
<accession>A0A1D8A3C6</accession>
<dbReference type="Pfam" id="PF13550">
    <property type="entry name" value="Phage-tail_3"/>
    <property type="match status" value="1"/>
</dbReference>
<evidence type="ECO:0000256" key="1">
    <source>
        <dbReference type="SAM" id="MobiDB-lite"/>
    </source>
</evidence>
<proteinExistence type="predicted"/>
<protein>
    <recommendedName>
        <fullName evidence="2">Tip attachment protein J domain-containing protein</fullName>
    </recommendedName>
</protein>
<evidence type="ECO:0000259" key="2">
    <source>
        <dbReference type="Pfam" id="PF13550"/>
    </source>
</evidence>
<dbReference type="OrthoDB" id="7822067at2"/>
<sequence length="908" mass="96514">MGGGKSGKMEVTDYYLSTHYRVCHGPTDALLGIYVGEKVAWEGEATSGQAIAISRPDLFGGNKKEGGVAGTAVYLPGHDDQVMPEELANRLGLTSATCPAYRGMSSVFFVGRQTALESPGGITGSVVSKLGYGARGFMWVSNNPYLKSIWMKMRRRPRGLDAALAMIPQASLSLTTDGNIVTVNGVADTVVQNTLTTINGHTINLNGRTITIDGVAITVVLDPDFTVTVGDVTYEMGDGVTKAGNYTVATPSSYVAGGVTIANLAVTLGTRLLDANPAHIIYECLTNTDWGQGGAPSGINVASFDAAALTLYNEGFGMSLKWTKQAKIEDFVSEILDHIQATLFVNPRDGLMTIKLIRGDYDINDLPLLTPDNCRVISFSRKAWGETANEIVVTWTNPENEQEETVAAQNNANIAVQGGIISDSRNYYGVRSQQLAQQLAYRDLATASAPIALYDIEVDRSAWDFVPGGCVRLHYPQYGIDDVVLRISDIDYGKPGTPAIKISTMEDIFALDSADYDLGDDTQWEDPANDPAAAAYARVITVPAFFASRQVGLSAAEYPSVYAAALVSHSNDDTTSYDLYGIGTLPNGEVVADLIGNRATIGHAILPYALVAEGATILETFGVTVGGPGPLPGGFVIIGNVAEGGHEIALIDAYDDATGWTLKRGVLDTVPRPWPDGTVAWFVSIESDFLIDSTVFSDGETARFRVSPYTSRGALPLEESPIIAAAMSGRPHLPSRPANVLVAGTAFGAVDLSGSVPATVSVTWANRNRRLEDSQVLGWTDGDVIPEDGQTTTVKLYSTAGDVLATHSGLTGTSFSIPAASWGDELVADVEVSSERDGLISLQANRVRVKIRPGGWGDDWGEEWGGGGSNDEPIGEPELPTPEDPDPGSSFPGLPAWKRDILNEQDPI</sequence>
<evidence type="ECO:0000313" key="3">
    <source>
        <dbReference type="EMBL" id="AOR76562.1"/>
    </source>
</evidence>
<feature type="compositionally biased region" description="Gly residues" evidence="1">
    <location>
        <begin position="854"/>
        <end position="869"/>
    </location>
</feature>
<gene>
    <name evidence="3" type="ORF">BES08_07230</name>
</gene>
<feature type="region of interest" description="Disordered" evidence="1">
    <location>
        <begin position="852"/>
        <end position="908"/>
    </location>
</feature>
<organism evidence="3 4">
    <name type="scientific">Novosphingobium resinovorum</name>
    <dbReference type="NCBI Taxonomy" id="158500"/>
    <lineage>
        <taxon>Bacteria</taxon>
        <taxon>Pseudomonadati</taxon>
        <taxon>Pseudomonadota</taxon>
        <taxon>Alphaproteobacteria</taxon>
        <taxon>Sphingomonadales</taxon>
        <taxon>Sphingomonadaceae</taxon>
        <taxon>Novosphingobium</taxon>
    </lineage>
</organism>
<dbReference type="Proteomes" id="UP000094626">
    <property type="component" value="Chromosome"/>
</dbReference>
<keyword evidence="4" id="KW-1185">Reference proteome</keyword>
<name>A0A1D8A3C6_9SPHN</name>